<reference evidence="1" key="1">
    <citation type="submission" date="2014-09" db="EMBL/GenBank/DDBJ databases">
        <authorList>
            <person name="Magalhaes I.L.F."/>
            <person name="Oliveira U."/>
            <person name="Santos F.R."/>
            <person name="Vidigal T.H.D.A."/>
            <person name="Brescovit A.D."/>
            <person name="Santos A.J."/>
        </authorList>
    </citation>
    <scope>NUCLEOTIDE SEQUENCE</scope>
    <source>
        <tissue evidence="1">Shoot tissue taken approximately 20 cm above the soil surface</tissue>
    </source>
</reference>
<dbReference type="EMBL" id="GBRH01238515">
    <property type="protein sequence ID" value="JAD59380.1"/>
    <property type="molecule type" value="Transcribed_RNA"/>
</dbReference>
<sequence length="40" mass="4656">MFSSQILASYIMYFELESNIQIVLILPSNLYSISNWSPRS</sequence>
<name>A0A0A9BDR1_ARUDO</name>
<reference evidence="1" key="2">
    <citation type="journal article" date="2015" name="Data Brief">
        <title>Shoot transcriptome of the giant reed, Arundo donax.</title>
        <authorList>
            <person name="Barrero R.A."/>
            <person name="Guerrero F.D."/>
            <person name="Moolhuijzen P."/>
            <person name="Goolsby J.A."/>
            <person name="Tidwell J."/>
            <person name="Bellgard S.E."/>
            <person name="Bellgard M.I."/>
        </authorList>
    </citation>
    <scope>NUCLEOTIDE SEQUENCE</scope>
    <source>
        <tissue evidence="1">Shoot tissue taken approximately 20 cm above the soil surface</tissue>
    </source>
</reference>
<evidence type="ECO:0000313" key="1">
    <source>
        <dbReference type="EMBL" id="JAD59380.1"/>
    </source>
</evidence>
<protein>
    <submittedName>
        <fullName evidence="1">Uncharacterized protein</fullName>
    </submittedName>
</protein>
<organism evidence="1">
    <name type="scientific">Arundo donax</name>
    <name type="common">Giant reed</name>
    <name type="synonym">Donax arundinaceus</name>
    <dbReference type="NCBI Taxonomy" id="35708"/>
    <lineage>
        <taxon>Eukaryota</taxon>
        <taxon>Viridiplantae</taxon>
        <taxon>Streptophyta</taxon>
        <taxon>Embryophyta</taxon>
        <taxon>Tracheophyta</taxon>
        <taxon>Spermatophyta</taxon>
        <taxon>Magnoliopsida</taxon>
        <taxon>Liliopsida</taxon>
        <taxon>Poales</taxon>
        <taxon>Poaceae</taxon>
        <taxon>PACMAD clade</taxon>
        <taxon>Arundinoideae</taxon>
        <taxon>Arundineae</taxon>
        <taxon>Arundo</taxon>
    </lineage>
</organism>
<dbReference type="AlphaFoldDB" id="A0A0A9BDR1"/>
<proteinExistence type="predicted"/>
<accession>A0A0A9BDR1</accession>